<dbReference type="STRING" id="28892.Metli_1847"/>
<reference evidence="1 2" key="1">
    <citation type="submission" date="2011-08" db="EMBL/GenBank/DDBJ databases">
        <title>The complete genome of Methanofollis liminatans DSM 4140.</title>
        <authorList>
            <consortium name="US DOE Joint Genome Institute (JGI-PGF)"/>
            <person name="Lucas S."/>
            <person name="Han J."/>
            <person name="Lapidus A."/>
            <person name="Bruce D."/>
            <person name="Goodwin L."/>
            <person name="Pitluck S."/>
            <person name="Peters L."/>
            <person name="Kyrpides N."/>
            <person name="Mavromatis K."/>
            <person name="Ivanova N."/>
            <person name="Mikhailova N."/>
            <person name="Lu M."/>
            <person name="Detter J.C."/>
            <person name="Tapia R."/>
            <person name="Han C."/>
            <person name="Land M."/>
            <person name="Hauser L."/>
            <person name="Markowitz V."/>
            <person name="Cheng J.-F."/>
            <person name="Hugenholtz P."/>
            <person name="Woyke T."/>
            <person name="Wu D."/>
            <person name="Spring S."/>
            <person name="Schuler E."/>
            <person name="Brambilla E."/>
            <person name="Klenk H.-P."/>
            <person name="Eisen J.A."/>
        </authorList>
    </citation>
    <scope>NUCLEOTIDE SEQUENCE [LARGE SCALE GENOMIC DNA]</scope>
    <source>
        <strain evidence="1 2">DSM 4140</strain>
    </source>
</reference>
<keyword evidence="2" id="KW-1185">Reference proteome</keyword>
<dbReference type="EMBL" id="CM001555">
    <property type="protein sequence ID" value="EJG07791.1"/>
    <property type="molecule type" value="Genomic_DNA"/>
</dbReference>
<dbReference type="Proteomes" id="UP000005095">
    <property type="component" value="Chromosome"/>
</dbReference>
<dbReference type="OrthoDB" id="112265at2157"/>
<accession>J0S1M7</accession>
<organism evidence="1 2">
    <name type="scientific">Methanofollis liminatans DSM 4140</name>
    <dbReference type="NCBI Taxonomy" id="28892"/>
    <lineage>
        <taxon>Archaea</taxon>
        <taxon>Methanobacteriati</taxon>
        <taxon>Methanobacteriota</taxon>
        <taxon>Stenosarchaea group</taxon>
        <taxon>Methanomicrobia</taxon>
        <taxon>Methanomicrobiales</taxon>
        <taxon>Methanomicrobiaceae</taxon>
        <taxon>Methanofollis</taxon>
    </lineage>
</organism>
<proteinExistence type="predicted"/>
<dbReference type="AlphaFoldDB" id="J0S1M7"/>
<gene>
    <name evidence="1" type="ORF">Metli_1847</name>
</gene>
<dbReference type="HOGENOM" id="CLU_1032943_0_0_2"/>
<sequence length="269" mass="28921">MDFRKRIITAFALLTLFTIIAFGIQVYIEGETMAVTGEAAPLPLAQSVITLSGADFLYGPQDWRPYAAPLSLNTLPGTPDGHEWYFCFVLLNDTPYGGNPALFRRQAVSVNYTFENLAGTAAFYPYGTTTLPVTSRTSRQDGYGSSGYIVTGTAPAGEAAPQAAPLERSNLVRARLANTKGLGPDEIAAGTIDLWFPSEGGGQDALHLTTDLDKRKGEIVTGAPASGRFYVTHTGGSRLNLVCLLIAVDRPQPENFSLRLETRPAEAAW</sequence>
<protein>
    <submittedName>
        <fullName evidence="1">Uncharacterized protein</fullName>
    </submittedName>
</protein>
<evidence type="ECO:0000313" key="1">
    <source>
        <dbReference type="EMBL" id="EJG07791.1"/>
    </source>
</evidence>
<name>J0S1M7_9EURY</name>
<evidence type="ECO:0000313" key="2">
    <source>
        <dbReference type="Proteomes" id="UP000005095"/>
    </source>
</evidence>
<dbReference type="RefSeq" id="WP_004039716.1">
    <property type="nucleotide sequence ID" value="NZ_CM001555.1"/>
</dbReference>